<proteinExistence type="predicted"/>
<dbReference type="STRING" id="6313.A0A158PAG6"/>
<protein>
    <submittedName>
        <fullName evidence="6">DPPIV_N domain-containing protein</fullName>
    </submittedName>
</protein>
<evidence type="ECO:0000313" key="5">
    <source>
        <dbReference type="Proteomes" id="UP000035642"/>
    </source>
</evidence>
<reference evidence="5" key="1">
    <citation type="submission" date="2012-09" db="EMBL/GenBank/DDBJ databases">
        <authorList>
            <person name="Martin A.A."/>
        </authorList>
    </citation>
    <scope>NUCLEOTIDE SEQUENCE</scope>
</reference>
<dbReference type="GO" id="GO:0005886">
    <property type="term" value="C:plasma membrane"/>
    <property type="evidence" value="ECO:0007669"/>
    <property type="project" value="TreeGrafter"/>
</dbReference>
<keyword evidence="2" id="KW-0720">Serine protease</keyword>
<evidence type="ECO:0000313" key="6">
    <source>
        <dbReference type="WBParaSite" id="ACAC_0000946201-mRNA-1"/>
    </source>
</evidence>
<dbReference type="GO" id="GO:0006508">
    <property type="term" value="P:proteolysis"/>
    <property type="evidence" value="ECO:0007669"/>
    <property type="project" value="InterPro"/>
</dbReference>
<dbReference type="GO" id="GO:0004177">
    <property type="term" value="F:aminopeptidase activity"/>
    <property type="evidence" value="ECO:0007669"/>
    <property type="project" value="UniProtKB-KW"/>
</dbReference>
<dbReference type="GO" id="GO:0008239">
    <property type="term" value="F:dipeptidyl-peptidase activity"/>
    <property type="evidence" value="ECO:0007669"/>
    <property type="project" value="TreeGrafter"/>
</dbReference>
<dbReference type="WBParaSite" id="ACAC_0000946201-mRNA-1">
    <property type="protein sequence ID" value="ACAC_0000946201-mRNA-1"/>
    <property type="gene ID" value="ACAC_0000946201"/>
</dbReference>
<keyword evidence="5" id="KW-1185">Reference proteome</keyword>
<reference evidence="6" key="2">
    <citation type="submission" date="2016-04" db="UniProtKB">
        <authorList>
            <consortium name="WormBaseParasite"/>
        </authorList>
    </citation>
    <scope>IDENTIFICATION</scope>
</reference>
<keyword evidence="1" id="KW-0031">Aminopeptidase</keyword>
<dbReference type="SUPFAM" id="SSF82171">
    <property type="entry name" value="DPP6 N-terminal domain-like"/>
    <property type="match status" value="1"/>
</dbReference>
<keyword evidence="1" id="KW-0645">Protease</keyword>
<keyword evidence="1" id="KW-0378">Hydrolase</keyword>
<sequence length="291" mass="33993">MFLSRIASNVGIKKTGEEQHRIFMWGPTGNDYVRRFSGHIYYSDSAESVKPVQISEGGPNWEHGIFDWMYEEEIFGRQSNAVWWSLTGDKIVYLSREKNKENYSRRENYPHTLELPYPKTHEKHLPTYVIKMWDKNLRTLKQIDVQLRDSTAFHYLYGLRWVMLNGKERLVAIWTNRLQNHISVTICDYDTAMCSLVFEHKYDAKKWAEPSDFSSILSSGDAIYMLLPRAQSDGNSYQQIAKLLIELSYLSAGNFDVTKLEAFDIELFDFLASPKLARSSAWCPQSQLYYC</sequence>
<name>A0A158PAG6_ANGCA</name>
<evidence type="ECO:0000256" key="3">
    <source>
        <dbReference type="ARBA" id="ARBA00023180"/>
    </source>
</evidence>
<dbReference type="Gene3D" id="2.140.10.30">
    <property type="entry name" value="Dipeptidylpeptidase IV, N-terminal domain"/>
    <property type="match status" value="1"/>
</dbReference>
<dbReference type="Proteomes" id="UP000035642">
    <property type="component" value="Unassembled WGS sequence"/>
</dbReference>
<dbReference type="GO" id="GO:0008236">
    <property type="term" value="F:serine-type peptidase activity"/>
    <property type="evidence" value="ECO:0007669"/>
    <property type="project" value="UniProtKB-KW"/>
</dbReference>
<evidence type="ECO:0000259" key="4">
    <source>
        <dbReference type="Pfam" id="PF00930"/>
    </source>
</evidence>
<evidence type="ECO:0000256" key="2">
    <source>
        <dbReference type="ARBA" id="ARBA00022825"/>
    </source>
</evidence>
<evidence type="ECO:0000256" key="1">
    <source>
        <dbReference type="ARBA" id="ARBA00022438"/>
    </source>
</evidence>
<dbReference type="PANTHER" id="PTHR11731">
    <property type="entry name" value="PROTEASE FAMILY S9B,C DIPEPTIDYL-PEPTIDASE IV-RELATED"/>
    <property type="match status" value="1"/>
</dbReference>
<dbReference type="Pfam" id="PF00930">
    <property type="entry name" value="DPPIV_N"/>
    <property type="match status" value="1"/>
</dbReference>
<feature type="domain" description="Dipeptidylpeptidase IV N-terminal" evidence="4">
    <location>
        <begin position="17"/>
        <end position="266"/>
    </location>
</feature>
<dbReference type="PANTHER" id="PTHR11731:SF200">
    <property type="entry name" value="DIPEPTIDYL PEPTIDASE 10, ISOFORM B"/>
    <property type="match status" value="1"/>
</dbReference>
<dbReference type="AlphaFoldDB" id="A0A158PAG6"/>
<accession>A0A158PAG6</accession>
<dbReference type="InterPro" id="IPR050278">
    <property type="entry name" value="Serine_Prot_S9B/DPPIV"/>
</dbReference>
<organism evidence="5 6">
    <name type="scientific">Angiostrongylus cantonensis</name>
    <name type="common">Rat lungworm</name>
    <dbReference type="NCBI Taxonomy" id="6313"/>
    <lineage>
        <taxon>Eukaryota</taxon>
        <taxon>Metazoa</taxon>
        <taxon>Ecdysozoa</taxon>
        <taxon>Nematoda</taxon>
        <taxon>Chromadorea</taxon>
        <taxon>Rhabditida</taxon>
        <taxon>Rhabditina</taxon>
        <taxon>Rhabditomorpha</taxon>
        <taxon>Strongyloidea</taxon>
        <taxon>Metastrongylidae</taxon>
        <taxon>Angiostrongylus</taxon>
    </lineage>
</organism>
<dbReference type="InterPro" id="IPR002469">
    <property type="entry name" value="Peptidase_S9B_N"/>
</dbReference>
<keyword evidence="3" id="KW-0325">Glycoprotein</keyword>